<proteinExistence type="predicted"/>
<name>A0ACC2JJ67_9PEZI</name>
<organism evidence="1 2">
    <name type="scientific">Lasiodiplodia mahajangana</name>
    <dbReference type="NCBI Taxonomy" id="1108764"/>
    <lineage>
        <taxon>Eukaryota</taxon>
        <taxon>Fungi</taxon>
        <taxon>Dikarya</taxon>
        <taxon>Ascomycota</taxon>
        <taxon>Pezizomycotina</taxon>
        <taxon>Dothideomycetes</taxon>
        <taxon>Dothideomycetes incertae sedis</taxon>
        <taxon>Botryosphaeriales</taxon>
        <taxon>Botryosphaeriaceae</taxon>
        <taxon>Lasiodiplodia</taxon>
    </lineage>
</organism>
<evidence type="ECO:0000313" key="2">
    <source>
        <dbReference type="Proteomes" id="UP001153332"/>
    </source>
</evidence>
<comment type="caution">
    <text evidence="1">The sequence shown here is derived from an EMBL/GenBank/DDBJ whole genome shotgun (WGS) entry which is preliminary data.</text>
</comment>
<evidence type="ECO:0000313" key="1">
    <source>
        <dbReference type="EMBL" id="KAJ8127565.1"/>
    </source>
</evidence>
<sequence length="986" mass="108502">MAPILDEAIANKRKRELDEHGKRKRRRHERTPKKSGDAKGQPLQSETSPQVNGAEDDSDHEEGMALTIVKSDGPVEKREKRRHRSKNSEGGESKDGIHKWRVSKPIGGRILNIDPILSDDEKHLILTYKKSLRVYSTSESLLLRKIQLSFKRNPSRGDQIAAVCPSAISPNLLWVASMHDGFIWLVDWTTGAGSEARMTLDCDCIHDMFVDSVKIGSGARDILYISARKGQTWHITVYDVRDLEVVGSKVIFSHTSVIENLRVAYLGRIFAAYAEQNIILGSRTDEAVSTVEDLAYDVVTLDASDEITCLDLQVTGRVHVNRKSQREASDTPVVDLVIGCARGAVFAYRDLLPQVRLLNAPKTRHHALQPRKYHWHRKAVHAVKWSRDGNYILSGGSESTMVLWQLDTQIMDFLPHLSATIENIIVSKLGSAYALHLDDNSAMVLSTAEMKPITYIAGIQALVSPRPISKDDTVKRIGQYLPDRLTGTPAVISPSDSSRMLLCVGNGQQLSYSGSGPSMPLVQALDLKTMQSVSRQALTRTNPTDVNVTSAGHLITEPRITSMKYSYDGRWLVTTDEWQPPSRDINSLDGSASERRETYLKFWSVSADDQSLELMTRIDAPHFSNKVEKVFDLAAHPKSDCFATIGGDGTVRLWQPDIRQKDGIFIKGKKGRRLYSWSCSRAISLYGNESIGEFSHPDESQFSGAIAFSEDGSVLVCAMVNELESTVQVIDTESGTIRNSLNGLIKGNVQGISILSTNLVVLSDALAVYDLVLDELRYGIQLRKAKSSKTEDENDHGPGPSIMAHLATDLQTGRFAVAISRGKKGSSKVRSELAIFSTDRSEPELIQTLTSPILSLVSSTDSSSFLALDSSAQLWSVAEYMDTNSLTLAQPLADLQLDQVSMASEEEATDAPALLTEGDDNDVSEDDMDIDMKDAADEDAIYPAVVAPQRLAALFDAAPSFAMPSIEDMFYQVTKLLSTKAAVSAS</sequence>
<gene>
    <name evidence="1" type="ORF">O1611_g6071</name>
</gene>
<reference evidence="1" key="1">
    <citation type="submission" date="2022-12" db="EMBL/GenBank/DDBJ databases">
        <title>Genome Sequence of Lasiodiplodia mahajangana.</title>
        <authorList>
            <person name="Buettner E."/>
        </authorList>
    </citation>
    <scope>NUCLEOTIDE SEQUENCE</scope>
    <source>
        <strain evidence="1">VT137</strain>
    </source>
</reference>
<accession>A0ACC2JJ67</accession>
<dbReference type="Proteomes" id="UP001153332">
    <property type="component" value="Unassembled WGS sequence"/>
</dbReference>
<keyword evidence="2" id="KW-1185">Reference proteome</keyword>
<protein>
    <submittedName>
        <fullName evidence="1">Uncharacterized protein</fullName>
    </submittedName>
</protein>
<dbReference type="EMBL" id="JAPUUL010001380">
    <property type="protein sequence ID" value="KAJ8127565.1"/>
    <property type="molecule type" value="Genomic_DNA"/>
</dbReference>